<dbReference type="Proteomes" id="UP000247498">
    <property type="component" value="Unassembled WGS sequence"/>
</dbReference>
<evidence type="ECO:0000256" key="1">
    <source>
        <dbReference type="SAM" id="MobiDB-lite"/>
    </source>
</evidence>
<sequence>MCTDCLRQGLWCFDEQQQLDKFVAGFVKKPKKRFTAPPSLLQGVQPLATAAPAAGVDGAAAGGASEQPQQQEQQQQVQEQQQQEQQQRQPQQEQPQQQQA</sequence>
<organism evidence="2 3">
    <name type="scientific">Raphidocelis subcapitata</name>
    <dbReference type="NCBI Taxonomy" id="307507"/>
    <lineage>
        <taxon>Eukaryota</taxon>
        <taxon>Viridiplantae</taxon>
        <taxon>Chlorophyta</taxon>
        <taxon>core chlorophytes</taxon>
        <taxon>Chlorophyceae</taxon>
        <taxon>CS clade</taxon>
        <taxon>Sphaeropleales</taxon>
        <taxon>Selenastraceae</taxon>
        <taxon>Raphidocelis</taxon>
    </lineage>
</organism>
<evidence type="ECO:0000313" key="3">
    <source>
        <dbReference type="Proteomes" id="UP000247498"/>
    </source>
</evidence>
<name>A0A2V0PBH0_9CHLO</name>
<evidence type="ECO:0000313" key="2">
    <source>
        <dbReference type="EMBL" id="GBF94445.1"/>
    </source>
</evidence>
<dbReference type="EMBL" id="BDRX01000051">
    <property type="protein sequence ID" value="GBF94445.1"/>
    <property type="molecule type" value="Genomic_DNA"/>
</dbReference>
<accession>A0A2V0PBH0</accession>
<dbReference type="InParanoid" id="A0A2V0PBH0"/>
<gene>
    <name evidence="2" type="ORF">Rsub_07259</name>
</gene>
<keyword evidence="3" id="KW-1185">Reference proteome</keyword>
<comment type="caution">
    <text evidence="2">The sequence shown here is derived from an EMBL/GenBank/DDBJ whole genome shotgun (WGS) entry which is preliminary data.</text>
</comment>
<proteinExistence type="predicted"/>
<feature type="region of interest" description="Disordered" evidence="1">
    <location>
        <begin position="52"/>
        <end position="100"/>
    </location>
</feature>
<dbReference type="AlphaFoldDB" id="A0A2V0PBH0"/>
<protein>
    <submittedName>
        <fullName evidence="2">Uncharacterized protein</fullName>
    </submittedName>
</protein>
<reference evidence="2 3" key="1">
    <citation type="journal article" date="2018" name="Sci. Rep.">
        <title>Raphidocelis subcapitata (=Pseudokirchneriella subcapitata) provides an insight into genome evolution and environmental adaptations in the Sphaeropleales.</title>
        <authorList>
            <person name="Suzuki S."/>
            <person name="Yamaguchi H."/>
            <person name="Nakajima N."/>
            <person name="Kawachi M."/>
        </authorList>
    </citation>
    <scope>NUCLEOTIDE SEQUENCE [LARGE SCALE GENOMIC DNA]</scope>
    <source>
        <strain evidence="2 3">NIES-35</strain>
    </source>
</reference>